<feature type="chain" id="PRO_5021912636" evidence="2">
    <location>
        <begin position="21"/>
        <end position="828"/>
    </location>
</feature>
<dbReference type="Gene3D" id="2.60.40.10">
    <property type="entry name" value="Immunoglobulins"/>
    <property type="match status" value="1"/>
</dbReference>
<dbReference type="Gene3D" id="2.40.10.10">
    <property type="entry name" value="Trypsin-like serine proteases"/>
    <property type="match status" value="2"/>
</dbReference>
<dbReference type="OrthoDB" id="9342482at2"/>
<dbReference type="CDD" id="cd00146">
    <property type="entry name" value="PKD"/>
    <property type="match status" value="1"/>
</dbReference>
<reference evidence="4 5" key="1">
    <citation type="submission" date="2019-07" db="EMBL/GenBank/DDBJ databases">
        <authorList>
            <person name="Huq M.A."/>
        </authorList>
    </citation>
    <scope>NUCLEOTIDE SEQUENCE [LARGE SCALE GENOMIC DNA]</scope>
    <source>
        <strain evidence="4 5">MAH-3</strain>
    </source>
</reference>
<feature type="signal peptide" evidence="2">
    <location>
        <begin position="1"/>
        <end position="20"/>
    </location>
</feature>
<comment type="caution">
    <text evidence="4">The sequence shown here is derived from an EMBL/GenBank/DDBJ whole genome shotgun (WGS) entry which is preliminary data.</text>
</comment>
<dbReference type="PANTHER" id="PTHR36234:SF5">
    <property type="entry name" value="LYSYL ENDOPEPTIDASE"/>
    <property type="match status" value="1"/>
</dbReference>
<evidence type="ECO:0000256" key="2">
    <source>
        <dbReference type="SAM" id="SignalP"/>
    </source>
</evidence>
<dbReference type="Pfam" id="PF18911">
    <property type="entry name" value="PKD_4"/>
    <property type="match status" value="1"/>
</dbReference>
<dbReference type="InterPro" id="IPR035986">
    <property type="entry name" value="PKD_dom_sf"/>
</dbReference>
<accession>A0A556N288</accession>
<evidence type="ECO:0000259" key="3">
    <source>
        <dbReference type="PROSITE" id="PS50093"/>
    </source>
</evidence>
<evidence type="ECO:0000256" key="1">
    <source>
        <dbReference type="ARBA" id="ARBA00022729"/>
    </source>
</evidence>
<dbReference type="InterPro" id="IPR009003">
    <property type="entry name" value="Peptidase_S1_PA"/>
</dbReference>
<dbReference type="NCBIfam" id="TIGR04183">
    <property type="entry name" value="Por_Secre_tail"/>
    <property type="match status" value="1"/>
</dbReference>
<dbReference type="InterPro" id="IPR045474">
    <property type="entry name" value="GEVED"/>
</dbReference>
<dbReference type="SUPFAM" id="SSF49299">
    <property type="entry name" value="PKD domain"/>
    <property type="match status" value="1"/>
</dbReference>
<dbReference type="SMART" id="SM00089">
    <property type="entry name" value="PKD"/>
    <property type="match status" value="1"/>
</dbReference>
<dbReference type="EMBL" id="VLPL01000002">
    <property type="protein sequence ID" value="TSJ46301.1"/>
    <property type="molecule type" value="Genomic_DNA"/>
</dbReference>
<dbReference type="InterPro" id="IPR026444">
    <property type="entry name" value="Secre_tail"/>
</dbReference>
<dbReference type="PROSITE" id="PS50093">
    <property type="entry name" value="PKD"/>
    <property type="match status" value="1"/>
</dbReference>
<keyword evidence="1 2" id="KW-0732">Signal</keyword>
<dbReference type="InterPro" id="IPR013783">
    <property type="entry name" value="Ig-like_fold"/>
</dbReference>
<dbReference type="PANTHER" id="PTHR36234">
    <property type="entry name" value="LYSYL ENDOPEPTIDASE"/>
    <property type="match status" value="1"/>
</dbReference>
<gene>
    <name evidence="4" type="ORF">FO442_03860</name>
</gene>
<dbReference type="InterPro" id="IPR000601">
    <property type="entry name" value="PKD_dom"/>
</dbReference>
<protein>
    <submittedName>
        <fullName evidence="4">T9SS type A sorting domain-containing protein</fullName>
    </submittedName>
</protein>
<dbReference type="Pfam" id="PF20009">
    <property type="entry name" value="GEVED"/>
    <property type="match status" value="1"/>
</dbReference>
<dbReference type="AlphaFoldDB" id="A0A556N288"/>
<keyword evidence="5" id="KW-1185">Reference proteome</keyword>
<evidence type="ECO:0000313" key="4">
    <source>
        <dbReference type="EMBL" id="TSJ46301.1"/>
    </source>
</evidence>
<evidence type="ECO:0000313" key="5">
    <source>
        <dbReference type="Proteomes" id="UP000316008"/>
    </source>
</evidence>
<dbReference type="InterPro" id="IPR043504">
    <property type="entry name" value="Peptidase_S1_PA_chymotrypsin"/>
</dbReference>
<dbReference type="Pfam" id="PF18962">
    <property type="entry name" value="Por_Secre_tail"/>
    <property type="match status" value="1"/>
</dbReference>
<dbReference type="SUPFAM" id="SSF50494">
    <property type="entry name" value="Trypsin-like serine proteases"/>
    <property type="match status" value="1"/>
</dbReference>
<dbReference type="RefSeq" id="WP_144331838.1">
    <property type="nucleotide sequence ID" value="NZ_VLPL01000002.1"/>
</dbReference>
<organism evidence="4 5">
    <name type="scientific">Fluviicola chungangensis</name>
    <dbReference type="NCBI Taxonomy" id="2597671"/>
    <lineage>
        <taxon>Bacteria</taxon>
        <taxon>Pseudomonadati</taxon>
        <taxon>Bacteroidota</taxon>
        <taxon>Flavobacteriia</taxon>
        <taxon>Flavobacteriales</taxon>
        <taxon>Crocinitomicaceae</taxon>
        <taxon>Fluviicola</taxon>
    </lineage>
</organism>
<dbReference type="InterPro" id="IPR022409">
    <property type="entry name" value="PKD/Chitinase_dom"/>
</dbReference>
<proteinExistence type="predicted"/>
<dbReference type="Proteomes" id="UP000316008">
    <property type="component" value="Unassembled WGS sequence"/>
</dbReference>
<sequence>MLKYLLMLGSFLPLCVALNAQVSEGGLPIGLQKVATTGSAPFQYSPAVYVLSKPNVVAAKNEDSANDSKGAYRVGLNVPVSITMNNSGTWTLLPDGTRVWRLIISGKDALALGLYFSEAVQIPAGGKLFAYNENGKQVLGAYSSATDDFQAMEMVQGEKMYLEYSAPAWVQEIPVFTIREVVYFYRGVEEHVNAFVNDETVHEKAGTCEVDVACSEGNNWADQIKSVVHYTFNDGTSTYVCSASTINNTANDCKPYILTAWHCGERVAGQSIATWVWYWKYQKSTCAPGSGNYTDPSKGSKTMTGGMVRASAGNGTLNNPPGPYEVAGSDFYLVQLNAQPPASYDVYYAGWDRTNNPSESGVGIHHPAGSAKKISTYTDDLESETFNGGATNAHWRVFWATTTNGHGVTEGGSSGSPIFNSYGRIVGQLSGGASACTANGAGQGTGPDKRDLYGKFSFDWDQNGSTANAQLKPWLDPSGSGVTSLAGLATPCAITPNAPVAEFIANPTTISVGGTSQFTDQSTGTPSNWSWVITPATGWSFVGGTNANSQNPQVTFTAGGQYTVELTVSNSAGSDAELKINYIYVTTATSPCTATSAYCDEFIQKVMLEAINNETGCNNYTNYNLSATLIKGQSYDITIIPQISGGLPGSAYIGDEIAAWIDFNGDFDFDDPNERIAFVSIVAGSSLVFNFTVPSNAVTGVVKMRARIVFNSTQGGEGPIEPCGNTNYGEVEDYNIILSNSLGLEQNHLDAVSIYPNPAMDEVKIDLSGIANESISLELLDMTGKIIRTQQPISGSVAVFDLSTVAKGSYQIRISDGTVQRMARIVKL</sequence>
<name>A0A556N288_9FLAO</name>
<feature type="domain" description="PKD" evidence="3">
    <location>
        <begin position="499"/>
        <end position="576"/>
    </location>
</feature>